<dbReference type="PANTHER" id="PTHR34512">
    <property type="entry name" value="CELL SURFACE PROTEIN"/>
    <property type="match status" value="1"/>
</dbReference>
<dbReference type="InterPro" id="IPR002372">
    <property type="entry name" value="PQQ_rpt_dom"/>
</dbReference>
<dbReference type="PANTHER" id="PTHR34512:SF30">
    <property type="entry name" value="OUTER MEMBRANE PROTEIN ASSEMBLY FACTOR BAMB"/>
    <property type="match status" value="1"/>
</dbReference>
<dbReference type="InterPro" id="IPR011047">
    <property type="entry name" value="Quinoprotein_ADH-like_sf"/>
</dbReference>
<dbReference type="SUPFAM" id="SSF50998">
    <property type="entry name" value="Quinoprotein alcohol dehydrogenase-like"/>
    <property type="match status" value="1"/>
</dbReference>
<gene>
    <name evidence="2" type="ORF">METZ01_LOCUS381937</name>
</gene>
<proteinExistence type="predicted"/>
<dbReference type="Pfam" id="PF13360">
    <property type="entry name" value="PQQ_2"/>
    <property type="match status" value="1"/>
</dbReference>
<evidence type="ECO:0000259" key="1">
    <source>
        <dbReference type="Pfam" id="PF13360"/>
    </source>
</evidence>
<feature type="non-terminal residue" evidence="2">
    <location>
        <position position="296"/>
    </location>
</feature>
<organism evidence="2">
    <name type="scientific">marine metagenome</name>
    <dbReference type="NCBI Taxonomy" id="408172"/>
    <lineage>
        <taxon>unclassified sequences</taxon>
        <taxon>metagenomes</taxon>
        <taxon>ecological metagenomes</taxon>
    </lineage>
</organism>
<feature type="non-terminal residue" evidence="2">
    <location>
        <position position="1"/>
    </location>
</feature>
<evidence type="ECO:0000313" key="2">
    <source>
        <dbReference type="EMBL" id="SVD29083.1"/>
    </source>
</evidence>
<accession>A0A382U4A3</accession>
<name>A0A382U4A3_9ZZZZ</name>
<dbReference type="Gene3D" id="2.130.10.10">
    <property type="entry name" value="YVTN repeat-like/Quinoprotein amine dehydrogenase"/>
    <property type="match status" value="1"/>
</dbReference>
<reference evidence="2" key="1">
    <citation type="submission" date="2018-05" db="EMBL/GenBank/DDBJ databases">
        <authorList>
            <person name="Lanie J.A."/>
            <person name="Ng W.-L."/>
            <person name="Kazmierczak K.M."/>
            <person name="Andrzejewski T.M."/>
            <person name="Davidsen T.M."/>
            <person name="Wayne K.J."/>
            <person name="Tettelin H."/>
            <person name="Glass J.I."/>
            <person name="Rusch D."/>
            <person name="Podicherti R."/>
            <person name="Tsui H.-C.T."/>
            <person name="Winkler M.E."/>
        </authorList>
    </citation>
    <scope>NUCLEOTIDE SEQUENCE</scope>
</reference>
<protein>
    <recommendedName>
        <fullName evidence="1">Pyrrolo-quinoline quinone repeat domain-containing protein</fullName>
    </recommendedName>
</protein>
<dbReference type="EMBL" id="UINC01141383">
    <property type="protein sequence ID" value="SVD29083.1"/>
    <property type="molecule type" value="Genomic_DNA"/>
</dbReference>
<feature type="domain" description="Pyrrolo-quinoline quinone repeat" evidence="1">
    <location>
        <begin position="17"/>
        <end position="239"/>
    </location>
</feature>
<dbReference type="InterPro" id="IPR015943">
    <property type="entry name" value="WD40/YVTN_repeat-like_dom_sf"/>
</dbReference>
<sequence length="296" mass="32585">DQHMYKGATATPEFDAATGFLYTLSTDGHLNCWNTRQAGKKVWGLNLYDQFKIPRRPQVTKKRGTRRDYGYTTAPLVFRDWVLGEAGSTKHGNVIAFDKRTGRTVWASQNKDPAGHAGGLAPMTVEGVPCVTVLTALNLVVTRLDGAKAGKEVARHPWVTDFINNIATPAVAGNRVIVTSRYNVQSAALLEISLRKGAREVWRIREASGVCSPVIFENHFYWANKGLYCFDLASGKRRWMGGRYSDAGSCLVTADGRLLIWANSGDLSLAETAKRSPGKATILQEKRGVFHGMAWP</sequence>
<dbReference type="AlphaFoldDB" id="A0A382U4A3"/>